<protein>
    <submittedName>
        <fullName evidence="2">Saccharopine dehydrogenase related protein</fullName>
    </submittedName>
</protein>
<dbReference type="SUPFAM" id="SSF51735">
    <property type="entry name" value="NAD(P)-binding Rossmann-fold domains"/>
    <property type="match status" value="1"/>
</dbReference>
<dbReference type="AlphaFoldDB" id="A0A0R1UWF6"/>
<dbReference type="Pfam" id="PF13460">
    <property type="entry name" value="NAD_binding_10"/>
    <property type="match status" value="1"/>
</dbReference>
<dbReference type="Proteomes" id="UP000051580">
    <property type="component" value="Unassembled WGS sequence"/>
</dbReference>
<feature type="domain" description="NAD(P)-binding" evidence="1">
    <location>
        <begin position="8"/>
        <end position="194"/>
    </location>
</feature>
<reference evidence="2 3" key="1">
    <citation type="journal article" date="2015" name="Genome Announc.">
        <title>Expanding the biotechnology potential of lactobacilli through comparative genomics of 213 strains and associated genera.</title>
        <authorList>
            <person name="Sun Z."/>
            <person name="Harris H.M."/>
            <person name="McCann A."/>
            <person name="Guo C."/>
            <person name="Argimon S."/>
            <person name="Zhang W."/>
            <person name="Yang X."/>
            <person name="Jeffery I.B."/>
            <person name="Cooney J.C."/>
            <person name="Kagawa T.F."/>
            <person name="Liu W."/>
            <person name="Song Y."/>
            <person name="Salvetti E."/>
            <person name="Wrobel A."/>
            <person name="Rasinkangas P."/>
            <person name="Parkhill J."/>
            <person name="Rea M.C."/>
            <person name="O'Sullivan O."/>
            <person name="Ritari J."/>
            <person name="Douillard F.P."/>
            <person name="Paul Ross R."/>
            <person name="Yang R."/>
            <person name="Briner A.E."/>
            <person name="Felis G.E."/>
            <person name="de Vos W.M."/>
            <person name="Barrangou R."/>
            <person name="Klaenhammer T.R."/>
            <person name="Caufield P.W."/>
            <person name="Cui Y."/>
            <person name="Zhang H."/>
            <person name="O'Toole P.W."/>
        </authorList>
    </citation>
    <scope>NUCLEOTIDE SEQUENCE [LARGE SCALE GENOMIC DNA]</scope>
    <source>
        <strain evidence="2 3">DSM 16381</strain>
    </source>
</reference>
<dbReference type="InterPro" id="IPR036291">
    <property type="entry name" value="NAD(P)-bd_dom_sf"/>
</dbReference>
<dbReference type="RefSeq" id="WP_057731765.1">
    <property type="nucleotide sequence ID" value="NZ_AZFS01000016.1"/>
</dbReference>
<name>A0A0R1UWF6_9LACO</name>
<gene>
    <name evidence="2" type="ORF">FD28_GL001663</name>
</gene>
<dbReference type="InterPro" id="IPR016040">
    <property type="entry name" value="NAD(P)-bd_dom"/>
</dbReference>
<organism evidence="2 3">
    <name type="scientific">Levilactobacillus hammesii DSM 16381</name>
    <dbReference type="NCBI Taxonomy" id="1423753"/>
    <lineage>
        <taxon>Bacteria</taxon>
        <taxon>Bacillati</taxon>
        <taxon>Bacillota</taxon>
        <taxon>Bacilli</taxon>
        <taxon>Lactobacillales</taxon>
        <taxon>Lactobacillaceae</taxon>
        <taxon>Levilactobacillus</taxon>
    </lineage>
</organism>
<comment type="caution">
    <text evidence="2">The sequence shown here is derived from an EMBL/GenBank/DDBJ whole genome shotgun (WGS) entry which is preliminary data.</text>
</comment>
<evidence type="ECO:0000313" key="3">
    <source>
        <dbReference type="Proteomes" id="UP000051580"/>
    </source>
</evidence>
<dbReference type="STRING" id="1423753.FD28_GL001663"/>
<dbReference type="OrthoDB" id="9803892at2"/>
<dbReference type="Gene3D" id="3.40.50.720">
    <property type="entry name" value="NAD(P)-binding Rossmann-like Domain"/>
    <property type="match status" value="1"/>
</dbReference>
<evidence type="ECO:0000259" key="1">
    <source>
        <dbReference type="Pfam" id="PF13460"/>
    </source>
</evidence>
<keyword evidence="3" id="KW-1185">Reference proteome</keyword>
<dbReference type="PANTHER" id="PTHR15020">
    <property type="entry name" value="FLAVIN REDUCTASE-RELATED"/>
    <property type="match status" value="1"/>
</dbReference>
<dbReference type="PATRIC" id="fig|1423753.3.peg.1728"/>
<dbReference type="EMBL" id="AZFS01000016">
    <property type="protein sequence ID" value="KRL97577.1"/>
    <property type="molecule type" value="Genomic_DNA"/>
</dbReference>
<accession>A0A0R1UWF6</accession>
<evidence type="ECO:0000313" key="2">
    <source>
        <dbReference type="EMBL" id="KRL97577.1"/>
    </source>
</evidence>
<dbReference type="PANTHER" id="PTHR15020:SF50">
    <property type="entry name" value="UPF0659 PROTEIN YMR090W"/>
    <property type="match status" value="1"/>
</dbReference>
<sequence length="217" mass="24115">MKVLILAANSRIAQIVTTRLLSEGRFDNVILTLGVRHHDRLAKLDSKRVHVVEADLRDLTSLNKVLVGQNLVFVATVDYSRNSQVTQNVIAAMQANQVSRVIFSNILGIYDEVPGAFGKWNHEQALVQPYLASGRNSDRLLRDSGLVYTTLRLPWLNDHNEINYQITTKGEPYIGTSVSRRSISDVVLKIIADPDFAANDSIGIGDPDTQGLRRPVL</sequence>
<proteinExistence type="predicted"/>